<dbReference type="EMBL" id="ALKK01000039">
    <property type="protein sequence ID" value="EJU17772.1"/>
    <property type="molecule type" value="Genomic_DNA"/>
</dbReference>
<accession>A0AAN3VW39</accession>
<reference evidence="1 2" key="1">
    <citation type="submission" date="2012-07" db="EMBL/GenBank/DDBJ databases">
        <authorList>
            <person name="Durkin A.S."/>
            <person name="McCorrison J."/>
            <person name="Torralba M."/>
            <person name="Gillis M."/>
            <person name="Methe B."/>
            <person name="Sutton G."/>
            <person name="Nelson K.E."/>
        </authorList>
    </citation>
    <scope>NUCLEOTIDE SEQUENCE [LARGE SCALE GENOMIC DNA]</scope>
    <source>
        <strain evidence="1 2">Fnf 1007</strain>
    </source>
</reference>
<protein>
    <submittedName>
        <fullName evidence="1">Uncharacterized protein</fullName>
    </submittedName>
</protein>
<organism evidence="1 2">
    <name type="scientific">Fusobacterium necrophorum subsp. funduliforme Fnf 1007</name>
    <dbReference type="NCBI Taxonomy" id="1161424"/>
    <lineage>
        <taxon>Bacteria</taxon>
        <taxon>Fusobacteriati</taxon>
        <taxon>Fusobacteriota</taxon>
        <taxon>Fusobacteriia</taxon>
        <taxon>Fusobacteriales</taxon>
        <taxon>Fusobacteriaceae</taxon>
        <taxon>Fusobacterium</taxon>
    </lineage>
</organism>
<evidence type="ECO:0000313" key="2">
    <source>
        <dbReference type="Proteomes" id="UP000003120"/>
    </source>
</evidence>
<evidence type="ECO:0000313" key="1">
    <source>
        <dbReference type="EMBL" id="EJU17772.1"/>
    </source>
</evidence>
<name>A0AAN3VW39_9FUSO</name>
<gene>
    <name evidence="1" type="ORF">HMPREF1127_2139</name>
</gene>
<proteinExistence type="predicted"/>
<dbReference type="RefSeq" id="WP_005961261.1">
    <property type="nucleotide sequence ID" value="NZ_ALKK01000039.1"/>
</dbReference>
<comment type="caution">
    <text evidence="1">The sequence shown here is derived from an EMBL/GenBank/DDBJ whole genome shotgun (WGS) entry which is preliminary data.</text>
</comment>
<dbReference type="Proteomes" id="UP000003120">
    <property type="component" value="Unassembled WGS sequence"/>
</dbReference>
<dbReference type="AlphaFoldDB" id="A0AAN3VW39"/>
<sequence>MNKNKILKYLKQRRNFLIKDKNTNTFGLNVNTNSLNFQFCIFHDTEMVCKQKMSVLPINFTFPVSSKISDENILELVLIEFYLRAAETSKA</sequence>